<evidence type="ECO:0000313" key="1">
    <source>
        <dbReference type="EMBL" id="KAJ8013886.1"/>
    </source>
</evidence>
<name>A0ACC2HD36_DALPE</name>
<dbReference type="Proteomes" id="UP001157502">
    <property type="component" value="Chromosome 3"/>
</dbReference>
<organism evidence="1 2">
    <name type="scientific">Dallia pectoralis</name>
    <name type="common">Alaska blackfish</name>
    <dbReference type="NCBI Taxonomy" id="75939"/>
    <lineage>
        <taxon>Eukaryota</taxon>
        <taxon>Metazoa</taxon>
        <taxon>Chordata</taxon>
        <taxon>Craniata</taxon>
        <taxon>Vertebrata</taxon>
        <taxon>Euteleostomi</taxon>
        <taxon>Actinopterygii</taxon>
        <taxon>Neopterygii</taxon>
        <taxon>Teleostei</taxon>
        <taxon>Protacanthopterygii</taxon>
        <taxon>Esociformes</taxon>
        <taxon>Umbridae</taxon>
        <taxon>Dallia</taxon>
    </lineage>
</organism>
<protein>
    <submittedName>
        <fullName evidence="1">Uncharacterized protein</fullName>
    </submittedName>
</protein>
<reference evidence="1" key="1">
    <citation type="submission" date="2021-05" db="EMBL/GenBank/DDBJ databases">
        <authorList>
            <person name="Pan Q."/>
            <person name="Jouanno E."/>
            <person name="Zahm M."/>
            <person name="Klopp C."/>
            <person name="Cabau C."/>
            <person name="Louis A."/>
            <person name="Berthelot C."/>
            <person name="Parey E."/>
            <person name="Roest Crollius H."/>
            <person name="Montfort J."/>
            <person name="Robinson-Rechavi M."/>
            <person name="Bouchez O."/>
            <person name="Lampietro C."/>
            <person name="Lopez Roques C."/>
            <person name="Donnadieu C."/>
            <person name="Postlethwait J."/>
            <person name="Bobe J."/>
            <person name="Dillon D."/>
            <person name="Chandos A."/>
            <person name="von Hippel F."/>
            <person name="Guiguen Y."/>
        </authorList>
    </citation>
    <scope>NUCLEOTIDE SEQUENCE</scope>
    <source>
        <strain evidence="1">YG-Jan2019</strain>
    </source>
</reference>
<sequence>MSDPEVREQLQALGQRVQDDKAVISQLMEANEALTEQLRLKTPTAFPSPSSTAGRSSSSPGAGSERLASNPKECVIFMPKDKKCAVFNNGSSTSFYEWLDDITTAVSFRPYAGPEKATYICEHLGGEARREIKYRPLIDRRDPVRIIEILTEVYGQPQSLTTLQKQFFSRKQREGESVREFSHALMSIMEEVGHCNVKEAWSSDFALRDQFAENVREVALRRELKRVIRHSPDLSFFDIRKEALLWGEEYGVRDQVRKVVTSCGLEAEPVETNAVVVAPVASDPTLTGILEVLKRQQVQIDDMTHRLSIMQGLSAETRRQGPRFDPAERPICFKCQGVGHIARNCQLPPARRSESSAPLERLGSMGNQAAHVGEQPGNAHPLWAANGLTIPYLGYFEIDVQALGKTIQRRGVLVVKDPVGLMAVARKVAVPGLLGMNVIKECYELLIPRDGPTMVPVSMAQGDPGVPRGISSVFPVLVEGLGSNEGVLAGGLVVPSAVVQVRNGQLALPIINVGTVDVTLKPQTRLASVHPVEVVGGKAASVVFERVGPREEHVLLMEQHMTPGGSDEIHLKIAQLQFPGLTEEQIEQVRRVLGKYTHVFASSDGELGCTEVIQHEIPLTDCVPIKQRYRRIPPSQYEEVKAHIRQLLEQGAIRESCSPYSSPLVIVRKKDGSIRMCVDYRGLNAKTRKDAFPLPRIEESLDSLSGARFQSLLLYLDDVVVFSSTFEQHLQRLALVLSRFEHFNLKVKLSKCSFFKPEVSYLGHVISAHGVSTDPGKIQAVKEWKSPQSLAELKSFLGFASFYRRFVKNFACIAAPLHALSALGSPGPKKAVLPARVFCQHWDSACEDAFQGLKLRLTSAPVLGYADFTKPFVLEIDASHQGLGAVLSQELDGQRRPVAYASRGLRASERNMDNYSAMKLELLGLKWAVTDKFREYLLERRFTVLTDNNPLSHLKTAKLGAVEQRWVSELARFDFQILYRPGRQNTAADALSRQYPAVQTSEGKVEQSIQATQGFLSTPHQVTSCEVATSLAIPETTVTTSFPSYSTEMLLALQKKDPVISAFWKYWARGQKPSQVERMAEGSNTLVLLKQWKRLVVCEGVLYRMRQDAKEGPTRQLVLPEALRKGVLAHMHEGHGHQGVERTFSLVRQRCYWPNLFSDVEEHCKSCTRCILSKALQPRVATALGCLLASRPLEIIAMDFTVLEPSSDGRENVLVLTDVFSKFTVAVPTRDQRAITVAKCLVKHWIQPYGVPARIHSDQGKCFEAGVVQALCQLYGMRKSRTTAYRPQGNGQCERFNRTLHNLLRTLVPEKKRKWVEYLPELVYAYNTTEHQSTGYSPYFLLFGRAPYVPMDVLLGREEQDVAQGGMTEWVQNHQRKLRVAYEDAGREMEKAAEARRRSAGPPAKDSVLQPGNLVYLRNRLFTGRNKIQDLWLPAPYQVVARLGPNKPVYTVAPLDASKPPRNVHRTELRPCGPGLHIHPVQDPPAEQDSESSSDGEWRRVIRDTETNPETRAKPRKAEGVIASSPAPVEPVVSSESEEDDGGKPRWTKGGELRLFRQSWPILRVVDRGVTPVEIVSPQWNLNSSDYDSSSFKSAGQGRAMLQRLQGLKRRGISLKIASGMIDSVELRSLSRYSEVHYVNMTALTKGFLHSSFWVVDRKHIYIGSATMDWRSLSTMKELGVIVYNCSCLALDLDRVFNLYWQLQYKDFIPSIWSKRLSALWNKDDNLPLLFNNTRADVFVSNSPDVLCPKDRTLDLDAISYVIQTAKRFIYISITDYLPLTIRKADSYWSHIDGMLREALILRNIKVRLLVSCREQTHPLTFNFVWSMKSLCMELANCSMEAKFFNPRELRDGSLQGINHNRFMVTDSAVYIGNFDWVGNEFTFNAGTGMVISQADGVGDKNSTLVEQVRAAFERDWNSPHTKSLQANKIPVCNKHQFNQLAHLKIVPQPTDRSRSEETPNGSL</sequence>
<accession>A0ACC2HD36</accession>
<evidence type="ECO:0000313" key="2">
    <source>
        <dbReference type="Proteomes" id="UP001157502"/>
    </source>
</evidence>
<comment type="caution">
    <text evidence="1">The sequence shown here is derived from an EMBL/GenBank/DDBJ whole genome shotgun (WGS) entry which is preliminary data.</text>
</comment>
<proteinExistence type="predicted"/>
<keyword evidence="2" id="KW-1185">Reference proteome</keyword>
<dbReference type="EMBL" id="CM055730">
    <property type="protein sequence ID" value="KAJ8013886.1"/>
    <property type="molecule type" value="Genomic_DNA"/>
</dbReference>
<gene>
    <name evidence="1" type="ORF">DPEC_G00034450</name>
</gene>